<evidence type="ECO:0000313" key="2">
    <source>
        <dbReference type="Proteomes" id="UP000255061"/>
    </source>
</evidence>
<gene>
    <name evidence="1" type="ORF">NCTC10736_03147</name>
</gene>
<dbReference type="RefSeq" id="WP_115406670.1">
    <property type="nucleotide sequence ID" value="NZ_UGYV01000001.1"/>
</dbReference>
<name>A0A380B1Z4_9GAMM</name>
<dbReference type="InterPro" id="IPR026349">
    <property type="entry name" value="CHP04255"/>
</dbReference>
<evidence type="ECO:0008006" key="3">
    <source>
        <dbReference type="Google" id="ProtNLM"/>
    </source>
</evidence>
<protein>
    <recommendedName>
        <fullName evidence="3">TIGR04255 family protein</fullName>
    </recommendedName>
</protein>
<accession>A0A380B1Z4</accession>
<dbReference type="EMBL" id="UGYV01000001">
    <property type="protein sequence ID" value="SUI90709.1"/>
    <property type="molecule type" value="Genomic_DNA"/>
</dbReference>
<dbReference type="NCBIfam" id="TIGR04255">
    <property type="entry name" value="sporadTIGR04255"/>
    <property type="match status" value="1"/>
</dbReference>
<dbReference type="Proteomes" id="UP000255061">
    <property type="component" value="Unassembled WGS sequence"/>
</dbReference>
<sequence length="270" mass="30518">MSTNNTERMSNAPVYYALVQVKFTPVAAMSKYVPEIQDALRVEGFPLFEVENNTQLKFEIKNPNEPPIHSFEAVTQWLMTSTDRKSGFILGNDLITFHTTNYDTHEPFISSLLLGLGKVLEFAKPSLVSRIGLRYLDAVFPGEDESIEQYLVKELHGVNFGLTPIQSVQEAVYQTSVGPLISNGFMVSRIHRMDGQLGFPPDMVPKGLLPLPRFSNTQKRMHAIIDTDHYVEGNITPDLELINKQIVSLHSKVKEAFRGMVSEFACKKWR</sequence>
<dbReference type="AlphaFoldDB" id="A0A380B1Z4"/>
<reference evidence="1 2" key="1">
    <citation type="submission" date="2018-06" db="EMBL/GenBank/DDBJ databases">
        <authorList>
            <consortium name="Pathogen Informatics"/>
            <person name="Doyle S."/>
        </authorList>
    </citation>
    <scope>NUCLEOTIDE SEQUENCE [LARGE SCALE GENOMIC DNA]</scope>
    <source>
        <strain evidence="1 2">NCTC10736</strain>
    </source>
</reference>
<evidence type="ECO:0000313" key="1">
    <source>
        <dbReference type="EMBL" id="SUI90709.1"/>
    </source>
</evidence>
<proteinExistence type="predicted"/>
<organism evidence="1 2">
    <name type="scientific">Shewanella morhuae</name>
    <dbReference type="NCBI Taxonomy" id="365591"/>
    <lineage>
        <taxon>Bacteria</taxon>
        <taxon>Pseudomonadati</taxon>
        <taxon>Pseudomonadota</taxon>
        <taxon>Gammaproteobacteria</taxon>
        <taxon>Alteromonadales</taxon>
        <taxon>Shewanellaceae</taxon>
        <taxon>Shewanella</taxon>
    </lineage>
</organism>